<dbReference type="InterPro" id="IPR036397">
    <property type="entry name" value="RNaseH_sf"/>
</dbReference>
<keyword evidence="12" id="KW-1185">Reference proteome</keyword>
<dbReference type="SUPFAM" id="SSF55658">
    <property type="entry name" value="L9 N-domain-like"/>
    <property type="match status" value="2"/>
</dbReference>
<feature type="region of interest" description="Disordered" evidence="9">
    <location>
        <begin position="1"/>
        <end position="34"/>
    </location>
</feature>
<dbReference type="InterPro" id="IPR002156">
    <property type="entry name" value="RNaseH_domain"/>
</dbReference>
<proteinExistence type="inferred from homology"/>
<gene>
    <name evidence="11" type="ORF">HYH03_019066</name>
</gene>
<feature type="compositionally biased region" description="Low complexity" evidence="9">
    <location>
        <begin position="247"/>
        <end position="257"/>
    </location>
</feature>
<dbReference type="InterPro" id="IPR011320">
    <property type="entry name" value="RNase_H1_N"/>
</dbReference>
<evidence type="ECO:0000259" key="10">
    <source>
        <dbReference type="PROSITE" id="PS50879"/>
    </source>
</evidence>
<keyword evidence="4" id="KW-0540">Nuclease</keyword>
<feature type="compositionally biased region" description="Low complexity" evidence="9">
    <location>
        <begin position="334"/>
        <end position="353"/>
    </location>
</feature>
<dbReference type="Pfam" id="PF13456">
    <property type="entry name" value="RVT_3"/>
    <property type="match status" value="1"/>
</dbReference>
<name>A0A835XFS7_9CHLO</name>
<feature type="compositionally biased region" description="Pro residues" evidence="9">
    <location>
        <begin position="265"/>
        <end position="277"/>
    </location>
</feature>
<feature type="domain" description="RNase H type-1" evidence="10">
    <location>
        <begin position="406"/>
        <end position="561"/>
    </location>
</feature>
<evidence type="ECO:0000256" key="5">
    <source>
        <dbReference type="ARBA" id="ARBA00022723"/>
    </source>
</evidence>
<sequence>MASAQGHPSAQPPAQAPAPAPAPTPAPAPAPAGGSARFYAVAAGRQTGVFGSWEEAQESVRGFSGARFRRCASREEAEAFVAGRPCPGTNLGAAPAPAAHPTSAPAAATAPARGGSGAGTSHVAGSRGGEAQAQAEPRTARETEEERGPRGAGAAAAEGRSGGGPGVAAAAAAGGPQGYSYGVAAGRRTGVFGSWEEAQESVRGFSGARFRRFSSRAEAEAFVAGGPRRGQRRGAGRCAESAREGGETTAGAAGPRSPTKRPRLRPPPPADPAPPAPSASGAPLLGRRSAAAGSAVGAGPYAAGPWGTGAGAAAKAGGSYPAAAPSPSAAAAAAAPAPSAPAPNAAAPSSAPAPSAPAPSAPAPSAPAPPPLPPGLLRAVAAAPPADSAHPLLDFGALGGRGRVAPGRTYCLWFDGGSRRNPGSAGFGAALTEYEEGEGAPSGQAPLPRPLEYSAGPLGQATNNVAEWAGLTAGLQMALDLGVRRLVVRGDSRLVIQQAQGLFQVSAPHLRPFAARVGALVAAIERGDAGGGGGGRGEVRFEYVPRASNRVADALSNLAMDAEEGVAGVEEAGGRGA</sequence>
<dbReference type="Gene3D" id="3.40.970.10">
    <property type="entry name" value="Ribonuclease H1, N-terminal domain"/>
    <property type="match status" value="2"/>
</dbReference>
<dbReference type="PANTHER" id="PTHR46387">
    <property type="entry name" value="POLYNUCLEOTIDYL TRANSFERASE, RIBONUCLEASE H-LIKE SUPERFAMILY PROTEIN"/>
    <property type="match status" value="1"/>
</dbReference>
<organism evidence="11 12">
    <name type="scientific">Edaphochlamys debaryana</name>
    <dbReference type="NCBI Taxonomy" id="47281"/>
    <lineage>
        <taxon>Eukaryota</taxon>
        <taxon>Viridiplantae</taxon>
        <taxon>Chlorophyta</taxon>
        <taxon>core chlorophytes</taxon>
        <taxon>Chlorophyceae</taxon>
        <taxon>CS clade</taxon>
        <taxon>Chlamydomonadales</taxon>
        <taxon>Chlamydomonadales incertae sedis</taxon>
        <taxon>Edaphochlamys</taxon>
    </lineage>
</organism>
<feature type="compositionally biased region" description="Low complexity" evidence="9">
    <location>
        <begin position="92"/>
        <end position="113"/>
    </location>
</feature>
<feature type="compositionally biased region" description="Pro residues" evidence="9">
    <location>
        <begin position="354"/>
        <end position="374"/>
    </location>
</feature>
<dbReference type="GO" id="GO:0003676">
    <property type="term" value="F:nucleic acid binding"/>
    <property type="evidence" value="ECO:0007669"/>
    <property type="project" value="InterPro"/>
</dbReference>
<dbReference type="InterPro" id="IPR037056">
    <property type="entry name" value="RNase_H1_N_sf"/>
</dbReference>
<evidence type="ECO:0000313" key="12">
    <source>
        <dbReference type="Proteomes" id="UP000612055"/>
    </source>
</evidence>
<feature type="compositionally biased region" description="Pro residues" evidence="9">
    <location>
        <begin position="10"/>
        <end position="30"/>
    </location>
</feature>
<dbReference type="FunFam" id="3.40.970.10:FF:000001">
    <property type="entry name" value="Ribonuclease H1"/>
    <property type="match status" value="1"/>
</dbReference>
<feature type="region of interest" description="Disordered" evidence="9">
    <location>
        <begin position="92"/>
        <end position="168"/>
    </location>
</feature>
<feature type="non-terminal residue" evidence="11">
    <location>
        <position position="1"/>
    </location>
</feature>
<dbReference type="EMBL" id="JAEHOE010000311">
    <property type="protein sequence ID" value="KAG2481973.1"/>
    <property type="molecule type" value="Genomic_DNA"/>
</dbReference>
<keyword evidence="8" id="KW-0460">Magnesium</keyword>
<dbReference type="EC" id="3.1.26.4" evidence="3"/>
<accession>A0A835XFS7</accession>
<evidence type="ECO:0000256" key="9">
    <source>
        <dbReference type="SAM" id="MobiDB-lite"/>
    </source>
</evidence>
<protein>
    <recommendedName>
        <fullName evidence="3">ribonuclease H</fullName>
        <ecNumber evidence="3">3.1.26.4</ecNumber>
    </recommendedName>
</protein>
<dbReference type="CDD" id="cd09279">
    <property type="entry name" value="RNase_HI_like"/>
    <property type="match status" value="1"/>
</dbReference>
<keyword evidence="6" id="KW-0255">Endonuclease</keyword>
<dbReference type="GO" id="GO:0004523">
    <property type="term" value="F:RNA-DNA hybrid ribonuclease activity"/>
    <property type="evidence" value="ECO:0007669"/>
    <property type="project" value="UniProtKB-EC"/>
</dbReference>
<evidence type="ECO:0000256" key="8">
    <source>
        <dbReference type="ARBA" id="ARBA00022842"/>
    </source>
</evidence>
<keyword evidence="5" id="KW-0479">Metal-binding</keyword>
<dbReference type="PANTHER" id="PTHR46387:SF2">
    <property type="entry name" value="RIBONUCLEASE HI"/>
    <property type="match status" value="1"/>
</dbReference>
<comment type="similarity">
    <text evidence="2">Belongs to the RNase H family.</text>
</comment>
<reference evidence="11" key="1">
    <citation type="journal article" date="2020" name="bioRxiv">
        <title>Comparative genomics of Chlamydomonas.</title>
        <authorList>
            <person name="Craig R.J."/>
            <person name="Hasan A.R."/>
            <person name="Ness R.W."/>
            <person name="Keightley P.D."/>
        </authorList>
    </citation>
    <scope>NUCLEOTIDE SEQUENCE</scope>
    <source>
        <strain evidence="11">CCAP 11/70</strain>
    </source>
</reference>
<dbReference type="InterPro" id="IPR009027">
    <property type="entry name" value="Ribosomal_bL9/RNase_H1_N"/>
</dbReference>
<dbReference type="AlphaFoldDB" id="A0A835XFS7"/>
<dbReference type="Pfam" id="PF01693">
    <property type="entry name" value="Cauli_VI"/>
    <property type="match status" value="2"/>
</dbReference>
<dbReference type="InterPro" id="IPR012337">
    <property type="entry name" value="RNaseH-like_sf"/>
</dbReference>
<feature type="region of interest" description="Disordered" evidence="9">
    <location>
        <begin position="334"/>
        <end position="378"/>
    </location>
</feature>
<evidence type="ECO:0000313" key="11">
    <source>
        <dbReference type="EMBL" id="KAG2481973.1"/>
    </source>
</evidence>
<dbReference type="PROSITE" id="PS50879">
    <property type="entry name" value="RNASE_H_1"/>
    <property type="match status" value="1"/>
</dbReference>
<dbReference type="GO" id="GO:0046872">
    <property type="term" value="F:metal ion binding"/>
    <property type="evidence" value="ECO:0007669"/>
    <property type="project" value="UniProtKB-KW"/>
</dbReference>
<dbReference type="Proteomes" id="UP000612055">
    <property type="component" value="Unassembled WGS sequence"/>
</dbReference>
<dbReference type="SUPFAM" id="SSF53098">
    <property type="entry name" value="Ribonuclease H-like"/>
    <property type="match status" value="1"/>
</dbReference>
<evidence type="ECO:0000256" key="2">
    <source>
        <dbReference type="ARBA" id="ARBA00005300"/>
    </source>
</evidence>
<evidence type="ECO:0000256" key="4">
    <source>
        <dbReference type="ARBA" id="ARBA00022722"/>
    </source>
</evidence>
<evidence type="ECO:0000256" key="3">
    <source>
        <dbReference type="ARBA" id="ARBA00012180"/>
    </source>
</evidence>
<dbReference type="OrthoDB" id="2016287at2759"/>
<comment type="caution">
    <text evidence="11">The sequence shown here is derived from an EMBL/GenBank/DDBJ whole genome shotgun (WGS) entry which is preliminary data.</text>
</comment>
<evidence type="ECO:0000256" key="1">
    <source>
        <dbReference type="ARBA" id="ARBA00001946"/>
    </source>
</evidence>
<feature type="compositionally biased region" description="Basic and acidic residues" evidence="9">
    <location>
        <begin position="138"/>
        <end position="149"/>
    </location>
</feature>
<evidence type="ECO:0000256" key="7">
    <source>
        <dbReference type="ARBA" id="ARBA00022801"/>
    </source>
</evidence>
<comment type="cofactor">
    <cofactor evidence="1">
        <name>Mg(2+)</name>
        <dbReference type="ChEBI" id="CHEBI:18420"/>
    </cofactor>
</comment>
<feature type="region of interest" description="Disordered" evidence="9">
    <location>
        <begin position="224"/>
        <end position="284"/>
    </location>
</feature>
<evidence type="ECO:0000256" key="6">
    <source>
        <dbReference type="ARBA" id="ARBA00022759"/>
    </source>
</evidence>
<dbReference type="Gene3D" id="3.30.420.10">
    <property type="entry name" value="Ribonuclease H-like superfamily/Ribonuclease H"/>
    <property type="match status" value="1"/>
</dbReference>
<keyword evidence="7" id="KW-0378">Hydrolase</keyword>